<reference evidence="2 3" key="1">
    <citation type="submission" date="2018-11" db="EMBL/GenBank/DDBJ databases">
        <authorList>
            <person name="Li F."/>
        </authorList>
    </citation>
    <scope>NUCLEOTIDE SEQUENCE [LARGE SCALE GENOMIC DNA]</scope>
    <source>
        <strain evidence="2 3">Gsoil 097</strain>
    </source>
</reference>
<evidence type="ECO:0000313" key="2">
    <source>
        <dbReference type="EMBL" id="RNL63188.1"/>
    </source>
</evidence>
<gene>
    <name evidence="2" type="ORF">EFK50_15925</name>
</gene>
<evidence type="ECO:0000259" key="1">
    <source>
        <dbReference type="Pfam" id="PF13145"/>
    </source>
</evidence>
<dbReference type="AlphaFoldDB" id="A0A3N0CI85"/>
<dbReference type="InterPro" id="IPR000297">
    <property type="entry name" value="PPIase_PpiC"/>
</dbReference>
<dbReference type="GO" id="GO:0003755">
    <property type="term" value="F:peptidyl-prolyl cis-trans isomerase activity"/>
    <property type="evidence" value="ECO:0007669"/>
    <property type="project" value="InterPro"/>
</dbReference>
<sequence length="169" mass="17484">MSAAAAACELGAAPMDAAGFDPAGWTDRLIGASTTTEALTSAIESRRLDWTHLDTLSVTTERREVAEELRHQVLHDGADLRDAARRAGTSAQESADVLGSIGAPNLRAALAGARTGELVGPVQADPGWALVTVVARTEPTLADPATRGRAEAVVRADALSRAVARHIGT</sequence>
<proteinExistence type="predicted"/>
<dbReference type="Pfam" id="PF13145">
    <property type="entry name" value="Rotamase_2"/>
    <property type="match status" value="1"/>
</dbReference>
<evidence type="ECO:0000313" key="3">
    <source>
        <dbReference type="Proteomes" id="UP000267128"/>
    </source>
</evidence>
<feature type="domain" description="PpiC" evidence="1">
    <location>
        <begin position="55"/>
        <end position="141"/>
    </location>
</feature>
<accession>A0A3N0CI85</accession>
<keyword evidence="3" id="KW-1185">Reference proteome</keyword>
<dbReference type="EMBL" id="RJSE01000007">
    <property type="protein sequence ID" value="RNL63188.1"/>
    <property type="molecule type" value="Genomic_DNA"/>
</dbReference>
<protein>
    <recommendedName>
        <fullName evidence="1">PpiC domain-containing protein</fullName>
    </recommendedName>
</protein>
<dbReference type="Proteomes" id="UP000267128">
    <property type="component" value="Unassembled WGS sequence"/>
</dbReference>
<organism evidence="2 3">
    <name type="scientific">Nocardioides marmoriginsengisoli</name>
    <dbReference type="NCBI Taxonomy" id="661483"/>
    <lineage>
        <taxon>Bacteria</taxon>
        <taxon>Bacillati</taxon>
        <taxon>Actinomycetota</taxon>
        <taxon>Actinomycetes</taxon>
        <taxon>Propionibacteriales</taxon>
        <taxon>Nocardioidaceae</taxon>
        <taxon>Nocardioides</taxon>
    </lineage>
</organism>
<name>A0A3N0CI85_9ACTN</name>
<comment type="caution">
    <text evidence="2">The sequence shown here is derived from an EMBL/GenBank/DDBJ whole genome shotgun (WGS) entry which is preliminary data.</text>
</comment>
<dbReference type="SUPFAM" id="SSF54534">
    <property type="entry name" value="FKBP-like"/>
    <property type="match status" value="1"/>
</dbReference>